<comment type="caution">
    <text evidence="1">The sequence shown here is derived from an EMBL/GenBank/DDBJ whole genome shotgun (WGS) entry which is preliminary data.</text>
</comment>
<evidence type="ECO:0000313" key="1">
    <source>
        <dbReference type="EMBL" id="OAQ21639.1"/>
    </source>
</evidence>
<reference evidence="1 2" key="1">
    <citation type="submission" date="2016-04" db="EMBL/GenBank/DDBJ databases">
        <title>Genome analysis of Thermosulfurimonas dismutans, the first thermophilic sulfur-disproportionating bacterium of the phylum Thermodesulfobacteria.</title>
        <authorList>
            <person name="Mardanov A.V."/>
            <person name="Beletsky A.V."/>
            <person name="Kadnikov V.V."/>
            <person name="Slobodkin A.I."/>
            <person name="Ravin N.V."/>
        </authorList>
    </citation>
    <scope>NUCLEOTIDE SEQUENCE [LARGE SCALE GENOMIC DNA]</scope>
    <source>
        <strain evidence="1 2">S95</strain>
    </source>
</reference>
<dbReference type="InterPro" id="IPR007838">
    <property type="entry name" value="Cell_div_ZapA-like"/>
</dbReference>
<gene>
    <name evidence="1" type="ORF">TDIS_0157</name>
</gene>
<dbReference type="EMBL" id="LWLG01000001">
    <property type="protein sequence ID" value="OAQ21639.1"/>
    <property type="molecule type" value="Genomic_DNA"/>
</dbReference>
<evidence type="ECO:0008006" key="3">
    <source>
        <dbReference type="Google" id="ProtNLM"/>
    </source>
</evidence>
<dbReference type="STRING" id="999894.TDIS_0157"/>
<organism evidence="1 2">
    <name type="scientific">Thermosulfurimonas dismutans</name>
    <dbReference type="NCBI Taxonomy" id="999894"/>
    <lineage>
        <taxon>Bacteria</taxon>
        <taxon>Pseudomonadati</taxon>
        <taxon>Thermodesulfobacteriota</taxon>
        <taxon>Thermodesulfobacteria</taxon>
        <taxon>Thermodesulfobacteriales</taxon>
        <taxon>Thermodesulfobacteriaceae</taxon>
        <taxon>Thermosulfurimonas</taxon>
    </lineage>
</organism>
<sequence length="98" mass="11343">MAERLIEFNFAGNSFTFRANLPEDEIEAILKYLEEKKQRLNGQKKLSPLKQAVLMLLEVASDLVKLEKEHRLLSEKIGREAIRLRETIDRELECLGCA</sequence>
<evidence type="ECO:0000313" key="2">
    <source>
        <dbReference type="Proteomes" id="UP000078390"/>
    </source>
</evidence>
<accession>A0A179D7C6</accession>
<proteinExistence type="predicted"/>
<dbReference type="AlphaFoldDB" id="A0A179D7C6"/>
<name>A0A179D7C6_9BACT</name>
<dbReference type="Pfam" id="PF05164">
    <property type="entry name" value="ZapA"/>
    <property type="match status" value="1"/>
</dbReference>
<dbReference type="Proteomes" id="UP000078390">
    <property type="component" value="Unassembled WGS sequence"/>
</dbReference>
<keyword evidence="2" id="KW-1185">Reference proteome</keyword>
<protein>
    <recommendedName>
        <fullName evidence="3">Cell division protein ZapA</fullName>
    </recommendedName>
</protein>